<feature type="compositionally biased region" description="Basic and acidic residues" evidence="1">
    <location>
        <begin position="27"/>
        <end position="37"/>
    </location>
</feature>
<name>A0A1M4WGJ4_LOKAT</name>
<sequence length="54" mass="5990">MDFNFLLPLLAMFTLLGALIFSLVNKKQTEDRKKDRTAPASSLAVDGNPHTKVD</sequence>
<feature type="transmembrane region" description="Helical" evidence="2">
    <location>
        <begin position="6"/>
        <end position="24"/>
    </location>
</feature>
<dbReference type="AlphaFoldDB" id="A0A1M4WGJ4"/>
<evidence type="ECO:0000313" key="3">
    <source>
        <dbReference type="EMBL" id="SHE80334.1"/>
    </source>
</evidence>
<keyword evidence="2" id="KW-0472">Membrane</keyword>
<evidence type="ECO:0000256" key="1">
    <source>
        <dbReference type="SAM" id="MobiDB-lite"/>
    </source>
</evidence>
<keyword evidence="2" id="KW-1133">Transmembrane helix</keyword>
<keyword evidence="4" id="KW-1185">Reference proteome</keyword>
<dbReference type="STRING" id="366533.SAMN05444339_102106"/>
<accession>A0A1M4WGJ4</accession>
<organism evidence="3 4">
    <name type="scientific">Loktanella atrilutea</name>
    <dbReference type="NCBI Taxonomy" id="366533"/>
    <lineage>
        <taxon>Bacteria</taxon>
        <taxon>Pseudomonadati</taxon>
        <taxon>Pseudomonadota</taxon>
        <taxon>Alphaproteobacteria</taxon>
        <taxon>Rhodobacterales</taxon>
        <taxon>Roseobacteraceae</taxon>
        <taxon>Loktanella</taxon>
    </lineage>
</organism>
<gene>
    <name evidence="3" type="ORF">SAMN05444339_102106</name>
</gene>
<evidence type="ECO:0000313" key="4">
    <source>
        <dbReference type="Proteomes" id="UP000183987"/>
    </source>
</evidence>
<protein>
    <submittedName>
        <fullName evidence="3">Uncharacterized protein</fullName>
    </submittedName>
</protein>
<dbReference type="RefSeq" id="WP_178352711.1">
    <property type="nucleotide sequence ID" value="NZ_FQUE01000002.1"/>
</dbReference>
<dbReference type="Proteomes" id="UP000183987">
    <property type="component" value="Unassembled WGS sequence"/>
</dbReference>
<evidence type="ECO:0000256" key="2">
    <source>
        <dbReference type="SAM" id="Phobius"/>
    </source>
</evidence>
<proteinExistence type="predicted"/>
<feature type="region of interest" description="Disordered" evidence="1">
    <location>
        <begin position="27"/>
        <end position="54"/>
    </location>
</feature>
<keyword evidence="2" id="KW-0812">Transmembrane</keyword>
<reference evidence="4" key="1">
    <citation type="submission" date="2016-11" db="EMBL/GenBank/DDBJ databases">
        <authorList>
            <person name="Varghese N."/>
            <person name="Submissions S."/>
        </authorList>
    </citation>
    <scope>NUCLEOTIDE SEQUENCE [LARGE SCALE GENOMIC DNA]</scope>
    <source>
        <strain evidence="4">DSM 29326</strain>
    </source>
</reference>
<dbReference type="EMBL" id="FQUE01000002">
    <property type="protein sequence ID" value="SHE80334.1"/>
    <property type="molecule type" value="Genomic_DNA"/>
</dbReference>